<feature type="compositionally biased region" description="Pro residues" evidence="4">
    <location>
        <begin position="150"/>
        <end position="163"/>
    </location>
</feature>
<comment type="subcellular location">
    <subcellularLocation>
        <location evidence="1">Cell projection</location>
    </subcellularLocation>
</comment>
<dbReference type="Proteomes" id="UP001174909">
    <property type="component" value="Unassembled WGS sequence"/>
</dbReference>
<dbReference type="GO" id="GO:0042995">
    <property type="term" value="C:cell projection"/>
    <property type="evidence" value="ECO:0007669"/>
    <property type="project" value="UniProtKB-SubCell"/>
</dbReference>
<keyword evidence="3" id="KW-0966">Cell projection</keyword>
<feature type="region of interest" description="Disordered" evidence="4">
    <location>
        <begin position="134"/>
        <end position="194"/>
    </location>
</feature>
<accession>A0AA35XDB3</accession>
<dbReference type="GO" id="GO:0005886">
    <property type="term" value="C:plasma membrane"/>
    <property type="evidence" value="ECO:0007669"/>
    <property type="project" value="TreeGrafter"/>
</dbReference>
<dbReference type="PANTHER" id="PTHR23116:SF29">
    <property type="entry name" value="PDZ DOMAIN-CONTAINING PROTEIN 7"/>
    <property type="match status" value="1"/>
</dbReference>
<dbReference type="AlphaFoldDB" id="A0AA35XDB3"/>
<evidence type="ECO:0000313" key="6">
    <source>
        <dbReference type="EMBL" id="CAI8046647.1"/>
    </source>
</evidence>
<name>A0AA35XDB3_GEOBA</name>
<comment type="caution">
    <text evidence="6">The sequence shown here is derived from an EMBL/GenBank/DDBJ whole genome shotgun (WGS) entry which is preliminary data.</text>
</comment>
<evidence type="ECO:0000256" key="4">
    <source>
        <dbReference type="SAM" id="MobiDB-lite"/>
    </source>
</evidence>
<evidence type="ECO:0000256" key="2">
    <source>
        <dbReference type="ARBA" id="ARBA00022737"/>
    </source>
</evidence>
<dbReference type="SMART" id="SM00228">
    <property type="entry name" value="PDZ"/>
    <property type="match status" value="2"/>
</dbReference>
<feature type="domain" description="PDZ" evidence="5">
    <location>
        <begin position="42"/>
        <end position="115"/>
    </location>
</feature>
<dbReference type="PANTHER" id="PTHR23116">
    <property type="entry name" value="PDZ DOMAIN CONTAINING WHIRLIN AND HARMONIN-RELATED"/>
    <property type="match status" value="1"/>
</dbReference>
<dbReference type="Gene3D" id="2.30.42.10">
    <property type="match status" value="2"/>
</dbReference>
<feature type="region of interest" description="Disordered" evidence="4">
    <location>
        <begin position="217"/>
        <end position="241"/>
    </location>
</feature>
<dbReference type="SUPFAM" id="SSF50156">
    <property type="entry name" value="PDZ domain-like"/>
    <property type="match status" value="2"/>
</dbReference>
<proteinExistence type="predicted"/>
<dbReference type="InterPro" id="IPR036034">
    <property type="entry name" value="PDZ_sf"/>
</dbReference>
<dbReference type="EMBL" id="CASHTH010003578">
    <property type="protein sequence ID" value="CAI8046647.1"/>
    <property type="molecule type" value="Genomic_DNA"/>
</dbReference>
<dbReference type="PROSITE" id="PS50106">
    <property type="entry name" value="PDZ"/>
    <property type="match status" value="2"/>
</dbReference>
<dbReference type="Pfam" id="PF00595">
    <property type="entry name" value="PDZ"/>
    <property type="match status" value="2"/>
</dbReference>
<organism evidence="6 7">
    <name type="scientific">Geodia barretti</name>
    <name type="common">Barrett's horny sponge</name>
    <dbReference type="NCBI Taxonomy" id="519541"/>
    <lineage>
        <taxon>Eukaryota</taxon>
        <taxon>Metazoa</taxon>
        <taxon>Porifera</taxon>
        <taxon>Demospongiae</taxon>
        <taxon>Heteroscleromorpha</taxon>
        <taxon>Tetractinellida</taxon>
        <taxon>Astrophorina</taxon>
        <taxon>Geodiidae</taxon>
        <taxon>Geodia</taxon>
    </lineage>
</organism>
<evidence type="ECO:0000256" key="1">
    <source>
        <dbReference type="ARBA" id="ARBA00004316"/>
    </source>
</evidence>
<reference evidence="6" key="1">
    <citation type="submission" date="2023-03" db="EMBL/GenBank/DDBJ databases">
        <authorList>
            <person name="Steffen K."/>
            <person name="Cardenas P."/>
        </authorList>
    </citation>
    <scope>NUCLEOTIDE SEQUENCE</scope>
</reference>
<sequence>MGALQKYAWFSEPTAVGGGVGSGSSEGLSHGGYTDLHGEILTVTVSKVCKKLGIAIDGGANTKQEAIIIREIPPDGSAAKTATPPLRIGQQILQVENTSLYGLRHKETVMAIKAAFEGPINKTLTFVILNTQEDNDDTDGAQEQGHPHETPPVIPTPPDPLPHLVPETASEPAPEFQQQPTRVQLRKKKRPPEIEQRMREKVVTAGLDEFIAVASSDLPSRHFHTPPPPPPPASSQETGVSFGGYANLRGEILTIPVTKVNKKLGMAIDGGANTKQVAITIRQITPDGSAAVSGMGLKVGQQILQVNSRSLHGLSHSEVVSVIKSAFEGINKTTITFIVLDPPE</sequence>
<gene>
    <name evidence="6" type="ORF">GBAR_LOCUS25799</name>
</gene>
<feature type="domain" description="PDZ" evidence="5">
    <location>
        <begin position="254"/>
        <end position="326"/>
    </location>
</feature>
<dbReference type="InterPro" id="IPR051844">
    <property type="entry name" value="USH2_Complex_Protein"/>
</dbReference>
<evidence type="ECO:0000256" key="3">
    <source>
        <dbReference type="ARBA" id="ARBA00023273"/>
    </source>
</evidence>
<dbReference type="InterPro" id="IPR001478">
    <property type="entry name" value="PDZ"/>
</dbReference>
<evidence type="ECO:0000313" key="7">
    <source>
        <dbReference type="Proteomes" id="UP001174909"/>
    </source>
</evidence>
<protein>
    <submittedName>
        <fullName evidence="6">InaD-like protein</fullName>
    </submittedName>
</protein>
<keyword evidence="7" id="KW-1185">Reference proteome</keyword>
<evidence type="ECO:0000259" key="5">
    <source>
        <dbReference type="PROSITE" id="PS50106"/>
    </source>
</evidence>
<keyword evidence="2" id="KW-0677">Repeat</keyword>